<dbReference type="AlphaFoldDB" id="A0A7J7NQ03"/>
<evidence type="ECO:0000313" key="2">
    <source>
        <dbReference type="Proteomes" id="UP000541444"/>
    </source>
</evidence>
<dbReference type="Proteomes" id="UP000541444">
    <property type="component" value="Unassembled WGS sequence"/>
</dbReference>
<organism evidence="1 2">
    <name type="scientific">Kingdonia uniflora</name>
    <dbReference type="NCBI Taxonomy" id="39325"/>
    <lineage>
        <taxon>Eukaryota</taxon>
        <taxon>Viridiplantae</taxon>
        <taxon>Streptophyta</taxon>
        <taxon>Embryophyta</taxon>
        <taxon>Tracheophyta</taxon>
        <taxon>Spermatophyta</taxon>
        <taxon>Magnoliopsida</taxon>
        <taxon>Ranunculales</taxon>
        <taxon>Circaeasteraceae</taxon>
        <taxon>Kingdonia</taxon>
    </lineage>
</organism>
<feature type="non-terminal residue" evidence="1">
    <location>
        <position position="53"/>
    </location>
</feature>
<dbReference type="EMBL" id="JACGCM010000671">
    <property type="protein sequence ID" value="KAF6169064.1"/>
    <property type="molecule type" value="Genomic_DNA"/>
</dbReference>
<protein>
    <submittedName>
        <fullName evidence="1">Uncharacterized protein</fullName>
    </submittedName>
</protein>
<accession>A0A7J7NQ03</accession>
<sequence length="53" mass="6335">MHDFRHCLEDFILIVIFCKPFQYSINRRGILSMRRHLGECKSKFNKQLSFGSS</sequence>
<proteinExistence type="predicted"/>
<comment type="caution">
    <text evidence="1">The sequence shown here is derived from an EMBL/GenBank/DDBJ whole genome shotgun (WGS) entry which is preliminary data.</text>
</comment>
<name>A0A7J7NQ03_9MAGN</name>
<reference evidence="1 2" key="1">
    <citation type="journal article" date="2020" name="IScience">
        <title>Genome Sequencing of the Endangered Kingdonia uniflora (Circaeasteraceae, Ranunculales) Reveals Potential Mechanisms of Evolutionary Specialization.</title>
        <authorList>
            <person name="Sun Y."/>
            <person name="Deng T."/>
            <person name="Zhang A."/>
            <person name="Moore M.J."/>
            <person name="Landis J.B."/>
            <person name="Lin N."/>
            <person name="Zhang H."/>
            <person name="Zhang X."/>
            <person name="Huang J."/>
            <person name="Zhang X."/>
            <person name="Sun H."/>
            <person name="Wang H."/>
        </authorList>
    </citation>
    <scope>NUCLEOTIDE SEQUENCE [LARGE SCALE GENOMIC DNA]</scope>
    <source>
        <strain evidence="1">TB1705</strain>
        <tissue evidence="1">Leaf</tissue>
    </source>
</reference>
<evidence type="ECO:0000313" key="1">
    <source>
        <dbReference type="EMBL" id="KAF6169064.1"/>
    </source>
</evidence>
<gene>
    <name evidence="1" type="ORF">GIB67_038561</name>
</gene>
<keyword evidence="2" id="KW-1185">Reference proteome</keyword>